<dbReference type="OrthoDB" id="1663315at2"/>
<proteinExistence type="predicted"/>
<dbReference type="InterPro" id="IPR028157">
    <property type="entry name" value="PELOTA_dom"/>
</dbReference>
<evidence type="ECO:0000259" key="1">
    <source>
        <dbReference type="Pfam" id="PF11202"/>
    </source>
</evidence>
<dbReference type="EMBL" id="PIQO01000020">
    <property type="protein sequence ID" value="PKR83278.1"/>
    <property type="molecule type" value="Genomic_DNA"/>
</dbReference>
<reference evidence="3 4" key="1">
    <citation type="submission" date="2017-11" db="EMBL/GenBank/DDBJ databases">
        <title>Bacillus camelliae sp. nov., isolated from pu'er tea.</title>
        <authorList>
            <person name="Niu L."/>
        </authorList>
    </citation>
    <scope>NUCLEOTIDE SEQUENCE [LARGE SCALE GENOMIC DNA]</scope>
    <source>
        <strain evidence="3 4">7578-1</strain>
    </source>
</reference>
<dbReference type="Pfam" id="PF11202">
    <property type="entry name" value="StiP"/>
    <property type="match status" value="1"/>
</dbReference>
<feature type="domain" description="PELOTA RNA-binding" evidence="2">
    <location>
        <begin position="286"/>
        <end position="366"/>
    </location>
</feature>
<protein>
    <submittedName>
        <fullName evidence="3">Uncharacterized protein</fullName>
    </submittedName>
</protein>
<gene>
    <name evidence="3" type="ORF">CWO92_19970</name>
</gene>
<accession>A0A2N3LF66</accession>
<dbReference type="AlphaFoldDB" id="A0A2N3LF66"/>
<evidence type="ECO:0000313" key="4">
    <source>
        <dbReference type="Proteomes" id="UP000233440"/>
    </source>
</evidence>
<organism evidence="3 4">
    <name type="scientific">Heyndrickxia camelliae</name>
    <dbReference type="NCBI Taxonomy" id="1707093"/>
    <lineage>
        <taxon>Bacteria</taxon>
        <taxon>Bacillati</taxon>
        <taxon>Bacillota</taxon>
        <taxon>Bacilli</taxon>
        <taxon>Bacillales</taxon>
        <taxon>Bacillaceae</taxon>
        <taxon>Heyndrickxia</taxon>
    </lineage>
</organism>
<dbReference type="PIRSF" id="PIRSF020979">
    <property type="entry name" value="UCP020979"/>
    <property type="match status" value="1"/>
</dbReference>
<evidence type="ECO:0000313" key="3">
    <source>
        <dbReference type="EMBL" id="PKR83278.1"/>
    </source>
</evidence>
<feature type="domain" description="Cysteine protease StiP N-terminal" evidence="1">
    <location>
        <begin position="17"/>
        <end position="265"/>
    </location>
</feature>
<dbReference type="RefSeq" id="WP_101355973.1">
    <property type="nucleotide sequence ID" value="NZ_PIQO01000020.1"/>
</dbReference>
<comment type="caution">
    <text evidence="3">The sequence shown here is derived from an EMBL/GenBank/DDBJ whole genome shotgun (WGS) entry which is preliminary data.</text>
</comment>
<sequence length="368" mass="41923">MERVKLFVKTVHTKSFGSYSNKDVIFLLKDISDMLHETSTMDKEEQIQSGKHYSEMLPIENEPSKEYTNLFFSSLHSNKLKIAEAVQVIAEEIIRQKGKKTLLVSLARAGTPIGILVKRYILAKYQISLPHYSVSIIRGRGIDENAINYLRKHYPDYEFQFIDGWTGKGAIKLELDQSLQTINQTNQTNISNSIAVLADPGQCADIYGTREDFLIPNACLNATVSGLISRTVMNRDLLSSKDFHGAKFYQELSPHDVSNYFIDEISAQFESILGNTVSFKMDEPNWSGLREVQSIQKMLKIKDKNLIKPGVGETTRVLLRRVPWKILVRDKMDKNVSHILLLAKERKVPVEEYHLMSYSCCGIIKSIK</sequence>
<dbReference type="Pfam" id="PF15608">
    <property type="entry name" value="PELOTA_1"/>
    <property type="match status" value="1"/>
</dbReference>
<keyword evidence="4" id="KW-1185">Reference proteome</keyword>
<dbReference type="Proteomes" id="UP000233440">
    <property type="component" value="Unassembled WGS sequence"/>
</dbReference>
<dbReference type="InterPro" id="IPR048336">
    <property type="entry name" value="StiP-like"/>
</dbReference>
<name>A0A2N3LF66_9BACI</name>
<evidence type="ECO:0000259" key="2">
    <source>
        <dbReference type="Pfam" id="PF15608"/>
    </source>
</evidence>
<dbReference type="InterPro" id="IPR011215">
    <property type="entry name" value="StiP_N"/>
</dbReference>